<keyword evidence="7" id="KW-0636">Prenylation</keyword>
<dbReference type="Gene3D" id="3.10.20.90">
    <property type="entry name" value="Phosphatidylinositol 3-kinase Catalytic Subunit, Chain A, domain 1"/>
    <property type="match status" value="1"/>
</dbReference>
<dbReference type="InterPro" id="IPR000626">
    <property type="entry name" value="Ubiquitin-like_dom"/>
</dbReference>
<keyword evidence="4" id="KW-0488">Methylation</keyword>
<keyword evidence="3 8" id="KW-1003">Cell membrane</keyword>
<proteinExistence type="predicted"/>
<comment type="subcellular location">
    <subcellularLocation>
        <location evidence="2">Cell membrane</location>
        <topology evidence="2">Lipid-anchor</topology>
    </subcellularLocation>
</comment>
<dbReference type="OrthoDB" id="1043111at2759"/>
<dbReference type="InterPro" id="IPR017000">
    <property type="entry name" value="MUB"/>
</dbReference>
<name>A0A9Q0HWQ7_9POAL</name>
<dbReference type="Pfam" id="PF13881">
    <property type="entry name" value="Rad60-SLD_2"/>
    <property type="match status" value="1"/>
</dbReference>
<dbReference type="Proteomes" id="UP001151287">
    <property type="component" value="Unassembled WGS sequence"/>
</dbReference>
<sequence>MAEEEAIEVRFRLFDGTDIGPDKYDPSTTVASLKETIIARWPEDKANAPTKVEDLKLINAGRILENKWTLTESRVPVGDLPGSIITMHVVVRPPSSVKRAVSAGKEKENASRQGRCVCTIL</sequence>
<accession>A0A9Q0HWQ7</accession>
<evidence type="ECO:0000256" key="4">
    <source>
        <dbReference type="ARBA" id="ARBA00022481"/>
    </source>
</evidence>
<protein>
    <recommendedName>
        <fullName evidence="8">Membrane-anchored ubiquitin-fold protein</fullName>
    </recommendedName>
</protein>
<dbReference type="InterPro" id="IPR039540">
    <property type="entry name" value="UBL3-like_ubiquitin_dom"/>
</dbReference>
<dbReference type="SUPFAM" id="SSF54236">
    <property type="entry name" value="Ubiquitin-like"/>
    <property type="match status" value="1"/>
</dbReference>
<evidence type="ECO:0000256" key="2">
    <source>
        <dbReference type="ARBA" id="ARBA00004193"/>
    </source>
</evidence>
<reference evidence="10" key="1">
    <citation type="journal article" date="2022" name="Cell">
        <title>Repeat-based holocentromeres influence genome architecture and karyotype evolution.</title>
        <authorList>
            <person name="Hofstatter P.G."/>
            <person name="Thangavel G."/>
            <person name="Lux T."/>
            <person name="Neumann P."/>
            <person name="Vondrak T."/>
            <person name="Novak P."/>
            <person name="Zhang M."/>
            <person name="Costa L."/>
            <person name="Castellani M."/>
            <person name="Scott A."/>
            <person name="Toegelov H."/>
            <person name="Fuchs J."/>
            <person name="Mata-Sucre Y."/>
            <person name="Dias Y."/>
            <person name="Vanzela A.L.L."/>
            <person name="Huettel B."/>
            <person name="Almeida C.C.S."/>
            <person name="Simkova H."/>
            <person name="Souza G."/>
            <person name="Pedrosa-Harand A."/>
            <person name="Macas J."/>
            <person name="Mayer K.F.X."/>
            <person name="Houben A."/>
            <person name="Marques A."/>
        </authorList>
    </citation>
    <scope>NUCLEOTIDE SEQUENCE</scope>
    <source>
        <strain evidence="10">RhyBre1mFocal</strain>
    </source>
</reference>
<evidence type="ECO:0000256" key="1">
    <source>
        <dbReference type="ARBA" id="ARBA00002929"/>
    </source>
</evidence>
<evidence type="ECO:0000256" key="8">
    <source>
        <dbReference type="PIRNR" id="PIRNR032572"/>
    </source>
</evidence>
<dbReference type="PANTHER" id="PTHR13169:SF0">
    <property type="entry name" value="UBIQUITIN-LIKE PROTEIN 3"/>
    <property type="match status" value="1"/>
</dbReference>
<dbReference type="CDD" id="cd01814">
    <property type="entry name" value="Ubl_MUBs_plant"/>
    <property type="match status" value="1"/>
</dbReference>
<comment type="function">
    <text evidence="1 8">May serve as docking site to facilitate the association of other proteins to the plasma membrane.</text>
</comment>
<dbReference type="PIRSF" id="PIRSF032572">
    <property type="entry name" value="MUB"/>
    <property type="match status" value="1"/>
</dbReference>
<evidence type="ECO:0000313" key="11">
    <source>
        <dbReference type="Proteomes" id="UP001151287"/>
    </source>
</evidence>
<evidence type="ECO:0000313" key="10">
    <source>
        <dbReference type="EMBL" id="KAJ1701291.1"/>
    </source>
</evidence>
<evidence type="ECO:0000256" key="3">
    <source>
        <dbReference type="ARBA" id="ARBA00022475"/>
    </source>
</evidence>
<keyword evidence="11" id="KW-1185">Reference proteome</keyword>
<dbReference type="AlphaFoldDB" id="A0A9Q0HWQ7"/>
<evidence type="ECO:0000256" key="6">
    <source>
        <dbReference type="ARBA" id="ARBA00023288"/>
    </source>
</evidence>
<dbReference type="GO" id="GO:0005886">
    <property type="term" value="C:plasma membrane"/>
    <property type="evidence" value="ECO:0007669"/>
    <property type="project" value="UniProtKB-SubCell"/>
</dbReference>
<evidence type="ECO:0000256" key="7">
    <source>
        <dbReference type="ARBA" id="ARBA00023289"/>
    </source>
</evidence>
<dbReference type="InterPro" id="IPR040015">
    <property type="entry name" value="UBL3-like"/>
</dbReference>
<gene>
    <name evidence="10" type="ORF">LUZ63_001070</name>
</gene>
<dbReference type="EMBL" id="JAMQYH010000001">
    <property type="protein sequence ID" value="KAJ1701291.1"/>
    <property type="molecule type" value="Genomic_DNA"/>
</dbReference>
<dbReference type="PANTHER" id="PTHR13169">
    <property type="entry name" value="UBIQUITIN-LIKE PROTEIN 3 HCG-1 PROTEIN"/>
    <property type="match status" value="1"/>
</dbReference>
<comment type="caution">
    <text evidence="10">The sequence shown here is derived from an EMBL/GenBank/DDBJ whole genome shotgun (WGS) entry which is preliminary data.</text>
</comment>
<evidence type="ECO:0000256" key="5">
    <source>
        <dbReference type="ARBA" id="ARBA00023136"/>
    </source>
</evidence>
<keyword evidence="6" id="KW-0449">Lipoprotein</keyword>
<evidence type="ECO:0000259" key="9">
    <source>
        <dbReference type="PROSITE" id="PS50053"/>
    </source>
</evidence>
<dbReference type="PROSITE" id="PS50053">
    <property type="entry name" value="UBIQUITIN_2"/>
    <property type="match status" value="1"/>
</dbReference>
<organism evidence="10 11">
    <name type="scientific">Rhynchospora breviuscula</name>
    <dbReference type="NCBI Taxonomy" id="2022672"/>
    <lineage>
        <taxon>Eukaryota</taxon>
        <taxon>Viridiplantae</taxon>
        <taxon>Streptophyta</taxon>
        <taxon>Embryophyta</taxon>
        <taxon>Tracheophyta</taxon>
        <taxon>Spermatophyta</taxon>
        <taxon>Magnoliopsida</taxon>
        <taxon>Liliopsida</taxon>
        <taxon>Poales</taxon>
        <taxon>Cyperaceae</taxon>
        <taxon>Cyperoideae</taxon>
        <taxon>Rhynchosporeae</taxon>
        <taxon>Rhynchospora</taxon>
    </lineage>
</organism>
<keyword evidence="5 8" id="KW-0472">Membrane</keyword>
<dbReference type="InterPro" id="IPR029071">
    <property type="entry name" value="Ubiquitin-like_domsf"/>
</dbReference>
<feature type="domain" description="Ubiquitin-like" evidence="9">
    <location>
        <begin position="7"/>
        <end position="75"/>
    </location>
</feature>